<evidence type="ECO:0000256" key="2">
    <source>
        <dbReference type="ARBA" id="ARBA00022448"/>
    </source>
</evidence>
<dbReference type="PANTHER" id="PTHR12428:SF65">
    <property type="entry name" value="CYTOCHROME C OXIDASE ASSEMBLY PROTEIN COX18, MITOCHONDRIAL"/>
    <property type="match status" value="1"/>
</dbReference>
<feature type="transmembrane region" description="Helical" evidence="12">
    <location>
        <begin position="138"/>
        <end position="159"/>
    </location>
</feature>
<dbReference type="CDD" id="cd20070">
    <property type="entry name" value="5TM_YidC_Alb3"/>
    <property type="match status" value="1"/>
</dbReference>
<keyword evidence="2 12" id="KW-0813">Transport</keyword>
<dbReference type="KEGG" id="wso:WSWS_01556"/>
<dbReference type="InterPro" id="IPR023060">
    <property type="entry name" value="YidC/YidC1/YidC2_Firmicutes"/>
</dbReference>
<keyword evidence="5 12" id="KW-0732">Signal</keyword>
<keyword evidence="11" id="KW-0449">Lipoprotein</keyword>
<keyword evidence="6 12" id="KW-0653">Protein transport</keyword>
<comment type="caution">
    <text evidence="13">The sequence shown here is derived from an EMBL/GenBank/DDBJ whole genome shotgun (WGS) entry which is preliminary data.</text>
</comment>
<dbReference type="PRINTS" id="PR00701">
    <property type="entry name" value="60KDINNERMP"/>
</dbReference>
<evidence type="ECO:0000256" key="7">
    <source>
        <dbReference type="ARBA" id="ARBA00022989"/>
    </source>
</evidence>
<dbReference type="NCBIfam" id="TIGR03592">
    <property type="entry name" value="yidC_oxa1_cterm"/>
    <property type="match status" value="1"/>
</dbReference>
<dbReference type="InterPro" id="IPR001708">
    <property type="entry name" value="YidC/ALB3/OXA1/COX18"/>
</dbReference>
<reference evidence="13 14" key="1">
    <citation type="submission" date="2018-07" db="EMBL/GenBank/DDBJ databases">
        <title>Genomic Encyclopedia of Type Strains, Phase III (KMG-III): the genomes of soil and plant-associated and newly described type strains.</title>
        <authorList>
            <person name="Whitman W."/>
        </authorList>
    </citation>
    <scope>NUCLEOTIDE SEQUENCE [LARGE SCALE GENOMIC DNA]</scope>
    <source>
        <strain evidence="13 14">CECT 7031</strain>
    </source>
</reference>
<protein>
    <recommendedName>
        <fullName evidence="12">Membrane protein insertase YidC</fullName>
    </recommendedName>
    <alternativeName>
        <fullName evidence="12">Foldase YidC</fullName>
    </alternativeName>
    <alternativeName>
        <fullName evidence="12">Membrane integrase YidC</fullName>
    </alternativeName>
    <alternativeName>
        <fullName evidence="12">Membrane protein YidC</fullName>
    </alternativeName>
</protein>
<comment type="subcellular location">
    <subcellularLocation>
        <location evidence="1 12">Cell membrane</location>
        <topology evidence="1 12">Multi-pass membrane protein</topology>
    </subcellularLocation>
</comment>
<sequence length="281" mass="31705">MQTAENSAKPVRYVKSTVASATALIVMVIAAITYQGHVAGTGLWHGVIIGNFARSILGISSWFGDNYGLGIIVFTLMIRVLILPLMVYQTKSMRLMQEVQPVIKKIQEKYPNRRDTAQMQAMQTETSAVYKEYGINPFASFLPLLIQAPVLIALYQSIMNTKVLQTGSFIWVQLGQHDPYFILPILAALFTFVSSYLVMLGQPEKNGVSTTMTYAMPVMIFIFAINVPSALSLYWVVSNAFQVIQTWTIQNPFEIRRERQAKKAAERARERAIRKAKKRKK</sequence>
<evidence type="ECO:0000256" key="9">
    <source>
        <dbReference type="ARBA" id="ARBA00023139"/>
    </source>
</evidence>
<dbReference type="Pfam" id="PF02096">
    <property type="entry name" value="60KD_IMP"/>
    <property type="match status" value="1"/>
</dbReference>
<evidence type="ECO:0000256" key="6">
    <source>
        <dbReference type="ARBA" id="ARBA00022927"/>
    </source>
</evidence>
<evidence type="ECO:0000256" key="3">
    <source>
        <dbReference type="ARBA" id="ARBA00022475"/>
    </source>
</evidence>
<evidence type="ECO:0000256" key="12">
    <source>
        <dbReference type="HAMAP-Rule" id="MF_01811"/>
    </source>
</evidence>
<name>A0A288Q7S4_9LACO</name>
<comment type="similarity">
    <text evidence="12">Belongs to the OXA1/ALB3/YidC family. Type 2 subfamily.</text>
</comment>
<dbReference type="GO" id="GO:0032977">
    <property type="term" value="F:membrane insertase activity"/>
    <property type="evidence" value="ECO:0007669"/>
    <property type="project" value="InterPro"/>
</dbReference>
<dbReference type="GO" id="GO:0015031">
    <property type="term" value="P:protein transport"/>
    <property type="evidence" value="ECO:0007669"/>
    <property type="project" value="UniProtKB-KW"/>
</dbReference>
<keyword evidence="14" id="KW-1185">Reference proteome</keyword>
<dbReference type="InterPro" id="IPR047196">
    <property type="entry name" value="YidC_ALB_C"/>
</dbReference>
<dbReference type="PANTHER" id="PTHR12428">
    <property type="entry name" value="OXA1"/>
    <property type="match status" value="1"/>
</dbReference>
<feature type="transmembrane region" description="Helical" evidence="12">
    <location>
        <begin position="212"/>
        <end position="237"/>
    </location>
</feature>
<keyword evidence="4 12" id="KW-0812">Transmembrane</keyword>
<feature type="transmembrane region" description="Helical" evidence="12">
    <location>
        <begin position="12"/>
        <end position="34"/>
    </location>
</feature>
<keyword evidence="3 12" id="KW-1003">Cell membrane</keyword>
<dbReference type="GO" id="GO:0005886">
    <property type="term" value="C:plasma membrane"/>
    <property type="evidence" value="ECO:0007669"/>
    <property type="project" value="UniProtKB-SubCell"/>
</dbReference>
<evidence type="ECO:0000256" key="1">
    <source>
        <dbReference type="ARBA" id="ARBA00004651"/>
    </source>
</evidence>
<evidence type="ECO:0000313" key="13">
    <source>
        <dbReference type="EMBL" id="RDL06741.1"/>
    </source>
</evidence>
<dbReference type="HAMAP" id="MF_01811">
    <property type="entry name" value="YidC_type2"/>
    <property type="match status" value="1"/>
</dbReference>
<keyword evidence="9" id="KW-0564">Palmitate</keyword>
<dbReference type="RefSeq" id="WP_070230710.1">
    <property type="nucleotide sequence ID" value="NZ_BJYO01000003.1"/>
</dbReference>
<organism evidence="13 14">
    <name type="scientific">Weissella soli</name>
    <dbReference type="NCBI Taxonomy" id="155866"/>
    <lineage>
        <taxon>Bacteria</taxon>
        <taxon>Bacillati</taxon>
        <taxon>Bacillota</taxon>
        <taxon>Bacilli</taxon>
        <taxon>Lactobacillales</taxon>
        <taxon>Lactobacillaceae</taxon>
        <taxon>Weissella</taxon>
    </lineage>
</organism>
<keyword evidence="7 12" id="KW-1133">Transmembrane helix</keyword>
<dbReference type="Proteomes" id="UP000254912">
    <property type="component" value="Unassembled WGS sequence"/>
</dbReference>
<evidence type="ECO:0000256" key="5">
    <source>
        <dbReference type="ARBA" id="ARBA00022729"/>
    </source>
</evidence>
<dbReference type="AlphaFoldDB" id="A0A288Q7S4"/>
<gene>
    <name evidence="12" type="primary">yidC</name>
    <name evidence="13" type="ORF">DFP99_1132</name>
</gene>
<evidence type="ECO:0000256" key="8">
    <source>
        <dbReference type="ARBA" id="ARBA00023136"/>
    </source>
</evidence>
<dbReference type="GeneID" id="94546739"/>
<evidence type="ECO:0000256" key="10">
    <source>
        <dbReference type="ARBA" id="ARBA00023186"/>
    </source>
</evidence>
<dbReference type="OrthoDB" id="9780552at2"/>
<feature type="transmembrane region" description="Helical" evidence="12">
    <location>
        <begin position="179"/>
        <end position="200"/>
    </location>
</feature>
<keyword evidence="10 12" id="KW-0143">Chaperone</keyword>
<evidence type="ECO:0000256" key="4">
    <source>
        <dbReference type="ARBA" id="ARBA00022692"/>
    </source>
</evidence>
<evidence type="ECO:0000256" key="11">
    <source>
        <dbReference type="ARBA" id="ARBA00023288"/>
    </source>
</evidence>
<feature type="transmembrane region" description="Helical" evidence="12">
    <location>
        <begin position="67"/>
        <end position="88"/>
    </location>
</feature>
<dbReference type="EMBL" id="QRAS01000002">
    <property type="protein sequence ID" value="RDL06741.1"/>
    <property type="molecule type" value="Genomic_DNA"/>
</dbReference>
<keyword evidence="8 12" id="KW-0472">Membrane</keyword>
<proteinExistence type="inferred from homology"/>
<evidence type="ECO:0000313" key="14">
    <source>
        <dbReference type="Proteomes" id="UP000254912"/>
    </source>
</evidence>
<accession>A0A288Q7S4</accession>
<dbReference type="GO" id="GO:0051205">
    <property type="term" value="P:protein insertion into membrane"/>
    <property type="evidence" value="ECO:0007669"/>
    <property type="project" value="TreeGrafter"/>
</dbReference>
<comment type="function">
    <text evidence="12">Required for the insertion and/or proper folding and/or complex formation of integral membrane proteins into the membrane. Involved in integration of membrane proteins that insert both dependently and independently of the Sec translocase complex, as well as at least some lipoproteins.</text>
</comment>
<dbReference type="InterPro" id="IPR028055">
    <property type="entry name" value="YidC/Oxa/ALB_C"/>
</dbReference>